<dbReference type="PANTHER" id="PTHR22940:SF4">
    <property type="entry name" value="PROTEIN TIMELESS HOMOLOG"/>
    <property type="match status" value="1"/>
</dbReference>
<gene>
    <name evidence="2" type="ORF">CGC20_36960</name>
</gene>
<feature type="region of interest" description="Disordered" evidence="1">
    <location>
        <begin position="744"/>
        <end position="770"/>
    </location>
</feature>
<dbReference type="Proteomes" id="UP000318821">
    <property type="component" value="Unassembled WGS sequence"/>
</dbReference>
<feature type="compositionally biased region" description="Acidic residues" evidence="1">
    <location>
        <begin position="754"/>
        <end position="770"/>
    </location>
</feature>
<feature type="compositionally biased region" description="Basic and acidic residues" evidence="1">
    <location>
        <begin position="296"/>
        <end position="307"/>
    </location>
</feature>
<comment type="caution">
    <text evidence="2">The sequence shown here is derived from an EMBL/GenBank/DDBJ whole genome shotgun (WGS) entry which is preliminary data.</text>
</comment>
<evidence type="ECO:0008006" key="4">
    <source>
        <dbReference type="Google" id="ProtNLM"/>
    </source>
</evidence>
<dbReference type="GO" id="GO:0031298">
    <property type="term" value="C:replication fork protection complex"/>
    <property type="evidence" value="ECO:0007669"/>
    <property type="project" value="TreeGrafter"/>
</dbReference>
<proteinExistence type="predicted"/>
<dbReference type="GO" id="GO:0000076">
    <property type="term" value="P:DNA replication checkpoint signaling"/>
    <property type="evidence" value="ECO:0007669"/>
    <property type="project" value="TreeGrafter"/>
</dbReference>
<dbReference type="VEuPathDB" id="TriTrypDB:LdCL_160021200"/>
<evidence type="ECO:0000313" key="2">
    <source>
        <dbReference type="EMBL" id="TPP41041.1"/>
    </source>
</evidence>
<dbReference type="PANTHER" id="PTHR22940">
    <property type="entry name" value="TIMEOUT/TIMELESS-2"/>
    <property type="match status" value="1"/>
</dbReference>
<name>A0A504WWK9_LEIDO</name>
<evidence type="ECO:0000313" key="3">
    <source>
        <dbReference type="Proteomes" id="UP000318821"/>
    </source>
</evidence>
<dbReference type="GO" id="GO:0003677">
    <property type="term" value="F:DNA binding"/>
    <property type="evidence" value="ECO:0007669"/>
    <property type="project" value="TreeGrafter"/>
</dbReference>
<dbReference type="VEuPathDB" id="TriTrypDB:LdBPK_161620.1"/>
<feature type="region of interest" description="Disordered" evidence="1">
    <location>
        <begin position="286"/>
        <end position="310"/>
    </location>
</feature>
<organism evidence="2 3">
    <name type="scientific">Leishmania donovani</name>
    <dbReference type="NCBI Taxonomy" id="5661"/>
    <lineage>
        <taxon>Eukaryota</taxon>
        <taxon>Discoba</taxon>
        <taxon>Euglenozoa</taxon>
        <taxon>Kinetoplastea</taxon>
        <taxon>Metakinetoplastina</taxon>
        <taxon>Trypanosomatida</taxon>
        <taxon>Trypanosomatidae</taxon>
        <taxon>Leishmaniinae</taxon>
        <taxon>Leishmania</taxon>
    </lineage>
</organism>
<sequence length="1191" mass="131750">MTLQVDNLENGLHELPQYASHLCSAVSGSFGPLNSDDGKDHQYGGVDVFYGNLDVHSEYQLLRENKCDLIIFEACAAAKLLRNRLLRERTRVVERIEALRERQIYNETTDEDFDYDNDDAEAQLAGGDVSRTEFIFMCEMMVAEKLVVPLLLAHGMSFSDTLLPQLLKLLAVMLLPIPRFSANEVLQKDMLQKIKTRCGTDEFFALLVQCVAPIAEKRTTGELHREDVIILEIVLTVITYLLDGHPTNTERIIGAFCRNHGVELLLVVINQNYSRIHGINAAANSDSSNEAVNNLDGRKNEGHEKDTSGVSLKLDQVRDEIHLEEEGSDVGLEDDDSVPASRSSDMMHRALDQEFEKQVSNLLESDEQLWKWNCLVLAAMASIIWCVPAEELAHLTMLGHTSDSSPDRVLSTLLNGQHFRDCKKASDKWRFVARSRNGAVTSNGILVRASSGSVTGGRAIGTVFSLLGPRRKDPLEAMKDVDLRKRGRFVKGMYQDLTPQCNIPLPTKIQLSHQNSAFLSFGFEPLSVMTFRKLQDAAAAVESATKEHKEVVVGYKGSGETVEVTSPLDTAMYQNLGNVLHYMTICRCILRYVRLITEQLKTEKQSFLVVFPQQWQSVSAIISLDYVELGFSVLRSFLDCKDIRRREDISIAVGYLAEILLLLNSLLQGEIAADPAVQVAAHALASSVLYKEENIKAVFGLLSEYSRRVIAIRKAQVFTLFTFSVFQLMEKCSYKGNLLLPKRSKQQKKTAPADEAEDMGGAENQDDNESVDSAALEDLSEEMLRGMADMIDDEKGDDNTWQPDFEASVQSSVALEQKVPSAAADLPEPAFEPVGGSASVDGDGLGPSKRATSQGRPSSIASSDRTALSTMSSEREVAVSGFFHRLASPKNISLVYSTLRHWRVNDADVNIALTFLMDTLVRHNCESVFFNVAFLLLMREVLVNGEKTHAPLYAVCDRIVYDFFNPSFAKAQDARAASVLQLEVENGMLSGAQSYLGFEVSLRCTRALFNLSTLDYTYIEEKGMPHLMSYTAIPLSHENISDAKREEFTAVADETISTRSPDSRSRRQRRTATSAGDTSQRDGSKLASEVEDGDERAVLSPSPAAEGCDNKLERGWKRRHHHGHGEKKRRRHDVYDAVAADEDDASGRDSESATDMTKTEDVAAATAAQPGAVAAPLFGAAKGMSMAEDAQ</sequence>
<accession>A0A504WWK9</accession>
<reference evidence="3" key="1">
    <citation type="submission" date="2019-02" db="EMBL/GenBank/DDBJ databases">
        <title>FDA dAtabase for Regulatory Grade micrObial Sequences (FDA-ARGOS): Supporting development and validation of Infectious Disease Dx tests.</title>
        <authorList>
            <person name="Duncan R."/>
            <person name="Fisher C."/>
            <person name="Tallon L."/>
            <person name="Sadzewicz L."/>
            <person name="Sengamalay N."/>
            <person name="Ott S."/>
            <person name="Godinez A."/>
            <person name="Nagaraj S."/>
            <person name="Vavikolanu K."/>
            <person name="Vyas G."/>
            <person name="Nadendla S."/>
            <person name="Aluvathingal J."/>
            <person name="Sichtig H."/>
        </authorList>
    </citation>
    <scope>NUCLEOTIDE SEQUENCE [LARGE SCALE GENOMIC DNA]</scope>
    <source>
        <strain evidence="3">FDAARGOS_360</strain>
    </source>
</reference>
<dbReference type="VEuPathDB" id="TriTrypDB:LDHU3_16.1920"/>
<dbReference type="EMBL" id="RHLD01000028">
    <property type="protein sequence ID" value="TPP41041.1"/>
    <property type="molecule type" value="Genomic_DNA"/>
</dbReference>
<feature type="region of interest" description="Disordered" evidence="1">
    <location>
        <begin position="1051"/>
        <end position="1171"/>
    </location>
</feature>
<dbReference type="InterPro" id="IPR044998">
    <property type="entry name" value="Timeless"/>
</dbReference>
<dbReference type="GO" id="GO:0006281">
    <property type="term" value="P:DNA repair"/>
    <property type="evidence" value="ECO:0007669"/>
    <property type="project" value="TreeGrafter"/>
</dbReference>
<feature type="region of interest" description="Disordered" evidence="1">
    <location>
        <begin position="826"/>
        <end position="868"/>
    </location>
</feature>
<dbReference type="GO" id="GO:0043111">
    <property type="term" value="P:replication fork arrest"/>
    <property type="evidence" value="ECO:0007669"/>
    <property type="project" value="TreeGrafter"/>
</dbReference>
<evidence type="ECO:0000256" key="1">
    <source>
        <dbReference type="SAM" id="MobiDB-lite"/>
    </source>
</evidence>
<feature type="compositionally biased region" description="Polar residues" evidence="1">
    <location>
        <begin position="850"/>
        <end position="868"/>
    </location>
</feature>
<feature type="compositionally biased region" description="Basic and acidic residues" evidence="1">
    <location>
        <begin position="1145"/>
        <end position="1161"/>
    </location>
</feature>
<protein>
    <recommendedName>
        <fullName evidence="4">Timeless N-terminal domain-containing protein</fullName>
    </recommendedName>
</protein>
<dbReference type="AlphaFoldDB" id="A0A504WWK9"/>
<feature type="compositionally biased region" description="Basic residues" evidence="1">
    <location>
        <begin position="1116"/>
        <end position="1132"/>
    </location>
</feature>